<evidence type="ECO:0000313" key="1">
    <source>
        <dbReference type="EMBL" id="KAI5667188.1"/>
    </source>
</evidence>
<comment type="caution">
    <text evidence="1">The sequence shown here is derived from an EMBL/GenBank/DDBJ whole genome shotgun (WGS) entry which is preliminary data.</text>
</comment>
<proteinExistence type="predicted"/>
<organism evidence="1 2">
    <name type="scientific">Catharanthus roseus</name>
    <name type="common">Madagascar periwinkle</name>
    <name type="synonym">Vinca rosea</name>
    <dbReference type="NCBI Taxonomy" id="4058"/>
    <lineage>
        <taxon>Eukaryota</taxon>
        <taxon>Viridiplantae</taxon>
        <taxon>Streptophyta</taxon>
        <taxon>Embryophyta</taxon>
        <taxon>Tracheophyta</taxon>
        <taxon>Spermatophyta</taxon>
        <taxon>Magnoliopsida</taxon>
        <taxon>eudicotyledons</taxon>
        <taxon>Gunneridae</taxon>
        <taxon>Pentapetalae</taxon>
        <taxon>asterids</taxon>
        <taxon>lamiids</taxon>
        <taxon>Gentianales</taxon>
        <taxon>Apocynaceae</taxon>
        <taxon>Rauvolfioideae</taxon>
        <taxon>Vinceae</taxon>
        <taxon>Catharanthinae</taxon>
        <taxon>Catharanthus</taxon>
    </lineage>
</organism>
<evidence type="ECO:0000313" key="2">
    <source>
        <dbReference type="Proteomes" id="UP001060085"/>
    </source>
</evidence>
<name>A0ACC0B3H1_CATRO</name>
<dbReference type="EMBL" id="CM044704">
    <property type="protein sequence ID" value="KAI5667188.1"/>
    <property type="molecule type" value="Genomic_DNA"/>
</dbReference>
<sequence length="276" mass="30828">MMAAERVHPTSQPDIDSPVRSASRRTTSSNDSFDRGIPPLHKPGPTPPPPGTYVIQLPKDQIFNYPPPENENKFRHLSNKKPRRSCCRLFLCYTIAFILIFILALAIAAGVLYLVFRPEAPKYTVSGIAIRGMNLTSSYPISPEFDVNIGADNKNKKLGIYYQSGSEIEVFYNDVILSNGVLPVFYQPSKNVTVFRTVLKGSNVVLGNAVRSKLVNEQKQGKVPFRLNVKAPVKIKVGAVKTWEITVKVKCDINVDAVNEKSRITSRNCDYSVKLW</sequence>
<accession>A0ACC0B3H1</accession>
<protein>
    <submittedName>
        <fullName evidence="1">Uncharacterized protein</fullName>
    </submittedName>
</protein>
<reference evidence="2" key="1">
    <citation type="journal article" date="2023" name="Nat. Plants">
        <title>Single-cell RNA sequencing provides a high-resolution roadmap for understanding the multicellular compartmentation of specialized metabolism.</title>
        <authorList>
            <person name="Sun S."/>
            <person name="Shen X."/>
            <person name="Li Y."/>
            <person name="Li Y."/>
            <person name="Wang S."/>
            <person name="Li R."/>
            <person name="Zhang H."/>
            <person name="Shen G."/>
            <person name="Guo B."/>
            <person name="Wei J."/>
            <person name="Xu J."/>
            <person name="St-Pierre B."/>
            <person name="Chen S."/>
            <person name="Sun C."/>
        </authorList>
    </citation>
    <scope>NUCLEOTIDE SEQUENCE [LARGE SCALE GENOMIC DNA]</scope>
</reference>
<dbReference type="Proteomes" id="UP001060085">
    <property type="component" value="Linkage Group LG04"/>
</dbReference>
<keyword evidence="2" id="KW-1185">Reference proteome</keyword>
<gene>
    <name evidence="1" type="ORF">M9H77_17041</name>
</gene>